<dbReference type="InterPro" id="IPR001304">
    <property type="entry name" value="C-type_lectin-like"/>
</dbReference>
<evidence type="ECO:0000259" key="2">
    <source>
        <dbReference type="PROSITE" id="PS50041"/>
    </source>
</evidence>
<feature type="signal peptide" evidence="1">
    <location>
        <begin position="1"/>
        <end position="19"/>
    </location>
</feature>
<proteinExistence type="predicted"/>
<feature type="domain" description="C-type lectin" evidence="2">
    <location>
        <begin position="34"/>
        <end position="137"/>
    </location>
</feature>
<dbReference type="EMBL" id="FN656298">
    <property type="protein sequence ID" value="CBY41167.1"/>
    <property type="molecule type" value="Genomic_DNA"/>
</dbReference>
<dbReference type="InterPro" id="IPR016187">
    <property type="entry name" value="CTDL_fold"/>
</dbReference>
<dbReference type="CDD" id="cd00037">
    <property type="entry name" value="CLECT"/>
    <property type="match status" value="1"/>
</dbReference>
<dbReference type="Gene3D" id="3.10.100.10">
    <property type="entry name" value="Mannose-Binding Protein A, subunit A"/>
    <property type="match status" value="1"/>
</dbReference>
<dbReference type="AlphaFoldDB" id="E4Z0D9"/>
<sequence>MHIFYFLLFCLSEAARCPGTDFEKIRVNGEDKCVKAFIYDISNPIFNRPRTWSDSEKKCQRVAPTGKDGHLVSIHSEDELQAVRNLIASSESGKQFWIGLRMNCPTCSFTWSDHTPVDFEVWRDGEPNNSGGVDFGCKFVDSFLKN</sequence>
<dbReference type="SMART" id="SM00034">
    <property type="entry name" value="CLECT"/>
    <property type="match status" value="1"/>
</dbReference>
<name>E4Z0D9_OIKDI</name>
<dbReference type="Pfam" id="PF00059">
    <property type="entry name" value="Lectin_C"/>
    <property type="match status" value="1"/>
</dbReference>
<dbReference type="PROSITE" id="PS50041">
    <property type="entry name" value="C_TYPE_LECTIN_2"/>
    <property type="match status" value="1"/>
</dbReference>
<evidence type="ECO:0000256" key="1">
    <source>
        <dbReference type="SAM" id="SignalP"/>
    </source>
</evidence>
<accession>E4Z0D9</accession>
<evidence type="ECO:0000313" key="3">
    <source>
        <dbReference type="EMBL" id="CBY41167.1"/>
    </source>
</evidence>
<feature type="chain" id="PRO_5003194204" description="C-type lectin domain-containing protein" evidence="1">
    <location>
        <begin position="20"/>
        <end position="146"/>
    </location>
</feature>
<reference evidence="3" key="1">
    <citation type="journal article" date="2010" name="Science">
        <title>Plasticity of animal genome architecture unmasked by rapid evolution of a pelagic tunicate.</title>
        <authorList>
            <person name="Denoeud F."/>
            <person name="Henriet S."/>
            <person name="Mungpakdee S."/>
            <person name="Aury J.M."/>
            <person name="Da Silva C."/>
            <person name="Brinkmann H."/>
            <person name="Mikhaleva J."/>
            <person name="Olsen L.C."/>
            <person name="Jubin C."/>
            <person name="Canestro C."/>
            <person name="Bouquet J.M."/>
            <person name="Danks G."/>
            <person name="Poulain J."/>
            <person name="Campsteijn C."/>
            <person name="Adamski M."/>
            <person name="Cross I."/>
            <person name="Yadetie F."/>
            <person name="Muffato M."/>
            <person name="Louis A."/>
            <person name="Butcher S."/>
            <person name="Tsagkogeorga G."/>
            <person name="Konrad A."/>
            <person name="Singh S."/>
            <person name="Jensen M.F."/>
            <person name="Cong E.H."/>
            <person name="Eikeseth-Otteraa H."/>
            <person name="Noel B."/>
            <person name="Anthouard V."/>
            <person name="Porcel B.M."/>
            <person name="Kachouri-Lafond R."/>
            <person name="Nishino A."/>
            <person name="Ugolini M."/>
            <person name="Chourrout P."/>
            <person name="Nishida H."/>
            <person name="Aasland R."/>
            <person name="Huzurbazar S."/>
            <person name="Westhof E."/>
            <person name="Delsuc F."/>
            <person name="Lehrach H."/>
            <person name="Reinhardt R."/>
            <person name="Weissenbach J."/>
            <person name="Roy S.W."/>
            <person name="Artiguenave F."/>
            <person name="Postlethwait J.H."/>
            <person name="Manak J.R."/>
            <person name="Thompson E.M."/>
            <person name="Jaillon O."/>
            <person name="Du Pasquier L."/>
            <person name="Boudinot P."/>
            <person name="Liberles D.A."/>
            <person name="Volff J.N."/>
            <person name="Philippe H."/>
            <person name="Lenhard B."/>
            <person name="Roest Crollius H."/>
            <person name="Wincker P."/>
            <person name="Chourrout D."/>
        </authorList>
    </citation>
    <scope>NUCLEOTIDE SEQUENCE [LARGE SCALE GENOMIC DNA]</scope>
</reference>
<dbReference type="PANTHER" id="PTHR22803">
    <property type="entry name" value="MANNOSE, PHOSPHOLIPASE, LECTIN RECEPTOR RELATED"/>
    <property type="match status" value="1"/>
</dbReference>
<protein>
    <recommendedName>
        <fullName evidence="2">C-type lectin domain-containing protein</fullName>
    </recommendedName>
</protein>
<keyword evidence="1" id="KW-0732">Signal</keyword>
<dbReference type="Proteomes" id="UP000011014">
    <property type="component" value="Unassembled WGS sequence"/>
</dbReference>
<gene>
    <name evidence="3" type="ORF">GSOID_T00023223001</name>
</gene>
<dbReference type="InterPro" id="IPR016186">
    <property type="entry name" value="C-type_lectin-like/link_sf"/>
</dbReference>
<dbReference type="SUPFAM" id="SSF56436">
    <property type="entry name" value="C-type lectin-like"/>
    <property type="match status" value="1"/>
</dbReference>
<dbReference type="InterPro" id="IPR050111">
    <property type="entry name" value="C-type_lectin/snaclec_domain"/>
</dbReference>
<organism evidence="3">
    <name type="scientific">Oikopleura dioica</name>
    <name type="common">Tunicate</name>
    <dbReference type="NCBI Taxonomy" id="34765"/>
    <lineage>
        <taxon>Eukaryota</taxon>
        <taxon>Metazoa</taxon>
        <taxon>Chordata</taxon>
        <taxon>Tunicata</taxon>
        <taxon>Appendicularia</taxon>
        <taxon>Copelata</taxon>
        <taxon>Oikopleuridae</taxon>
        <taxon>Oikopleura</taxon>
    </lineage>
</organism>